<keyword evidence="3" id="KW-1185">Reference proteome</keyword>
<protein>
    <recommendedName>
        <fullName evidence="4">Protein phosphatase inhibitor 2 (IPP-2)</fullName>
    </recommendedName>
</protein>
<dbReference type="EMBL" id="LDAU01000105">
    <property type="protein sequence ID" value="KRX05720.1"/>
    <property type="molecule type" value="Genomic_DNA"/>
</dbReference>
<organism evidence="2 3">
    <name type="scientific">Pseudocohnilembus persalinus</name>
    <name type="common">Ciliate</name>
    <dbReference type="NCBI Taxonomy" id="266149"/>
    <lineage>
        <taxon>Eukaryota</taxon>
        <taxon>Sar</taxon>
        <taxon>Alveolata</taxon>
        <taxon>Ciliophora</taxon>
        <taxon>Intramacronucleata</taxon>
        <taxon>Oligohymenophorea</taxon>
        <taxon>Scuticociliatia</taxon>
        <taxon>Philasterida</taxon>
        <taxon>Pseudocohnilembidae</taxon>
        <taxon>Pseudocohnilembus</taxon>
    </lineage>
</organism>
<feature type="compositionally biased region" description="Basic and acidic residues" evidence="1">
    <location>
        <begin position="36"/>
        <end position="63"/>
    </location>
</feature>
<evidence type="ECO:0000313" key="2">
    <source>
        <dbReference type="EMBL" id="KRX05720.1"/>
    </source>
</evidence>
<feature type="compositionally biased region" description="Basic and acidic residues" evidence="1">
    <location>
        <begin position="82"/>
        <end position="93"/>
    </location>
</feature>
<name>A0A0V0QUT4_PSEPJ</name>
<feature type="region of interest" description="Disordered" evidence="1">
    <location>
        <begin position="1"/>
        <end position="93"/>
    </location>
</feature>
<feature type="region of interest" description="Disordered" evidence="1">
    <location>
        <begin position="155"/>
        <end position="199"/>
    </location>
</feature>
<gene>
    <name evidence="2" type="ORF">PPERSA_09860</name>
</gene>
<evidence type="ECO:0008006" key="4">
    <source>
        <dbReference type="Google" id="ProtNLM"/>
    </source>
</evidence>
<evidence type="ECO:0000313" key="3">
    <source>
        <dbReference type="Proteomes" id="UP000054937"/>
    </source>
</evidence>
<dbReference type="Gene3D" id="6.10.250.1050">
    <property type="match status" value="1"/>
</dbReference>
<feature type="compositionally biased region" description="Basic residues" evidence="1">
    <location>
        <begin position="1"/>
        <end position="12"/>
    </location>
</feature>
<dbReference type="Proteomes" id="UP000054937">
    <property type="component" value="Unassembled WGS sequence"/>
</dbReference>
<dbReference type="AlphaFoldDB" id="A0A0V0QUT4"/>
<evidence type="ECO:0000256" key="1">
    <source>
        <dbReference type="SAM" id="MobiDB-lite"/>
    </source>
</evidence>
<dbReference type="OMA" id="REPRMTI"/>
<dbReference type="OrthoDB" id="551302at2759"/>
<feature type="compositionally biased region" description="Acidic residues" evidence="1">
    <location>
        <begin position="181"/>
        <end position="199"/>
    </location>
</feature>
<comment type="caution">
    <text evidence="2">The sequence shown here is derived from an EMBL/GenBank/DDBJ whole genome shotgun (WGS) entry which is preliminary data.</text>
</comment>
<feature type="compositionally biased region" description="Acidic residues" evidence="1">
    <location>
        <begin position="65"/>
        <end position="74"/>
    </location>
</feature>
<reference evidence="2 3" key="1">
    <citation type="journal article" date="2015" name="Sci. Rep.">
        <title>Genome of the facultative scuticociliatosis pathogen Pseudocohnilembus persalinus provides insight into its virulence through horizontal gene transfer.</title>
        <authorList>
            <person name="Xiong J."/>
            <person name="Wang G."/>
            <person name="Cheng J."/>
            <person name="Tian M."/>
            <person name="Pan X."/>
            <person name="Warren A."/>
            <person name="Jiang C."/>
            <person name="Yuan D."/>
            <person name="Miao W."/>
        </authorList>
    </citation>
    <scope>NUCLEOTIDE SEQUENCE [LARGE SCALE GENOMIC DNA]</scope>
    <source>
        <strain evidence="2">36N120E</strain>
    </source>
</reference>
<sequence>MSTLQKPKKGILKKSNTIEMKDNEEQAKKNNQQPHLHWDEEAIEEYDKTRGQTMRVDEPKTPYEEAIDDSEEEEHSQQNSHHQHEEKKFELDTHQVQKQLEIARQNQQLNQQVINLTLYFYNLEQNLQYIQKSQKLDINELNRRLNKELDNQDKQLLLDSDEERDYERKKQAKKQLKMEMEKEEEDEDDEEDENNNQQK</sequence>
<feature type="compositionally biased region" description="Basic and acidic residues" evidence="1">
    <location>
        <begin position="19"/>
        <end position="28"/>
    </location>
</feature>
<accession>A0A0V0QUT4</accession>
<dbReference type="InParanoid" id="A0A0V0QUT4"/>
<proteinExistence type="predicted"/>